<dbReference type="EMBL" id="CP000600">
    <property type="protein sequence ID" value="ABP00984.1"/>
    <property type="molecule type" value="Genomic_DNA"/>
</dbReference>
<evidence type="ECO:0000313" key="2">
    <source>
        <dbReference type="Proteomes" id="UP000001568"/>
    </source>
</evidence>
<dbReference type="RefSeq" id="XP_001422667.1">
    <property type="nucleotide sequence ID" value="XM_001422630.1"/>
</dbReference>
<name>A4SAV1_OSTLU</name>
<proteinExistence type="predicted"/>
<keyword evidence="2" id="KW-1185">Reference proteome</keyword>
<gene>
    <name evidence="1" type="ORF">OSTLU_29388</name>
</gene>
<dbReference type="AlphaFoldDB" id="A4SAV1"/>
<reference evidence="1 2" key="1">
    <citation type="journal article" date="2007" name="Proc. Natl. Acad. Sci. U.S.A.">
        <title>The tiny eukaryote Ostreococcus provides genomic insights into the paradox of plankton speciation.</title>
        <authorList>
            <person name="Palenik B."/>
            <person name="Grimwood J."/>
            <person name="Aerts A."/>
            <person name="Rouze P."/>
            <person name="Salamov A."/>
            <person name="Putnam N."/>
            <person name="Dupont C."/>
            <person name="Jorgensen R."/>
            <person name="Derelle E."/>
            <person name="Rombauts S."/>
            <person name="Zhou K."/>
            <person name="Otillar R."/>
            <person name="Merchant S.S."/>
            <person name="Podell S."/>
            <person name="Gaasterland T."/>
            <person name="Napoli C."/>
            <person name="Gendler K."/>
            <person name="Manuell A."/>
            <person name="Tai V."/>
            <person name="Vallon O."/>
            <person name="Piganeau G."/>
            <person name="Jancek S."/>
            <person name="Heijde M."/>
            <person name="Jabbari K."/>
            <person name="Bowler C."/>
            <person name="Lohr M."/>
            <person name="Robbens S."/>
            <person name="Werner G."/>
            <person name="Dubchak I."/>
            <person name="Pazour G.J."/>
            <person name="Ren Q."/>
            <person name="Paulsen I."/>
            <person name="Delwiche C."/>
            <person name="Schmutz J."/>
            <person name="Rokhsar D."/>
            <person name="Van de Peer Y."/>
            <person name="Moreau H."/>
            <person name="Grigoriev I.V."/>
        </authorList>
    </citation>
    <scope>NUCLEOTIDE SEQUENCE [LARGE SCALE GENOMIC DNA]</scope>
    <source>
        <strain evidence="1 2">CCE9901</strain>
    </source>
</reference>
<evidence type="ECO:0000313" key="1">
    <source>
        <dbReference type="EMBL" id="ABP00984.1"/>
    </source>
</evidence>
<dbReference type="KEGG" id="olu:OSTLU_29388"/>
<dbReference type="GeneID" id="5006562"/>
<dbReference type="Gramene" id="ABP00984">
    <property type="protein sequence ID" value="ABP00984"/>
    <property type="gene ID" value="OSTLU_29388"/>
</dbReference>
<organism evidence="1 2">
    <name type="scientific">Ostreococcus lucimarinus (strain CCE9901)</name>
    <dbReference type="NCBI Taxonomy" id="436017"/>
    <lineage>
        <taxon>Eukaryota</taxon>
        <taxon>Viridiplantae</taxon>
        <taxon>Chlorophyta</taxon>
        <taxon>Mamiellophyceae</taxon>
        <taxon>Mamiellales</taxon>
        <taxon>Bathycoccaceae</taxon>
        <taxon>Ostreococcus</taxon>
    </lineage>
</organism>
<dbReference type="HOGENOM" id="CLU_2982468_0_0_1"/>
<sequence>MAEMTVDEGLGRARDARRDAATREVEAANALREVETSLAEIERGIRELLELELAERAV</sequence>
<protein>
    <submittedName>
        <fullName evidence="1">Uncharacterized protein</fullName>
    </submittedName>
</protein>
<dbReference type="Proteomes" id="UP000001568">
    <property type="component" value="Chromosome 20"/>
</dbReference>
<accession>A4SAV1</accession>